<accession>A0A382F7W1</accession>
<dbReference type="PANTHER" id="PTHR43760:SF1">
    <property type="entry name" value="ENDORIBONUCLEASE L-PSP_CHORISMATE MUTASE-LIKE DOMAIN-CONTAINING PROTEIN"/>
    <property type="match status" value="1"/>
</dbReference>
<evidence type="ECO:0000259" key="1">
    <source>
        <dbReference type="Pfam" id="PF14588"/>
    </source>
</evidence>
<dbReference type="Gene3D" id="3.30.1330.40">
    <property type="entry name" value="RutC-like"/>
    <property type="match status" value="1"/>
</dbReference>
<sequence length="128" mass="13138">MEIENKLKAMGLELPTAGTPPAGRAGAVKVGNILFVGGHTAGASHRGKLGAEISVEQGYEAAKEACINCLADVKAVIGDLDKVKQVVKLLCMINAVPDFGQQPLVANGATDLLFELFGDAGAHARSAV</sequence>
<dbReference type="AlphaFoldDB" id="A0A382F7W1"/>
<dbReference type="Pfam" id="PF14588">
    <property type="entry name" value="YjgF_endoribonc"/>
    <property type="match status" value="1"/>
</dbReference>
<dbReference type="EMBL" id="UINC01048185">
    <property type="protein sequence ID" value="SVB58414.1"/>
    <property type="molecule type" value="Genomic_DNA"/>
</dbReference>
<dbReference type="InterPro" id="IPR035959">
    <property type="entry name" value="RutC-like_sf"/>
</dbReference>
<reference evidence="2" key="1">
    <citation type="submission" date="2018-05" db="EMBL/GenBank/DDBJ databases">
        <authorList>
            <person name="Lanie J.A."/>
            <person name="Ng W.-L."/>
            <person name="Kazmierczak K.M."/>
            <person name="Andrzejewski T.M."/>
            <person name="Davidsen T.M."/>
            <person name="Wayne K.J."/>
            <person name="Tettelin H."/>
            <person name="Glass J.I."/>
            <person name="Rusch D."/>
            <person name="Podicherti R."/>
            <person name="Tsui H.-C.T."/>
            <person name="Winkler M.E."/>
        </authorList>
    </citation>
    <scope>NUCLEOTIDE SEQUENCE</scope>
</reference>
<protein>
    <recommendedName>
        <fullName evidence="1">Endoribonuclease L-PSP/chorismate mutase-like domain-containing protein</fullName>
    </recommendedName>
</protein>
<dbReference type="CDD" id="cd02199">
    <property type="entry name" value="YjgF_YER057c_UK114_like_1"/>
    <property type="match status" value="1"/>
</dbReference>
<organism evidence="2">
    <name type="scientific">marine metagenome</name>
    <dbReference type="NCBI Taxonomy" id="408172"/>
    <lineage>
        <taxon>unclassified sequences</taxon>
        <taxon>metagenomes</taxon>
        <taxon>ecological metagenomes</taxon>
    </lineage>
</organism>
<feature type="non-terminal residue" evidence="2">
    <location>
        <position position="128"/>
    </location>
</feature>
<name>A0A382F7W1_9ZZZZ</name>
<feature type="domain" description="Endoribonuclease L-PSP/chorismate mutase-like" evidence="1">
    <location>
        <begin position="4"/>
        <end position="125"/>
    </location>
</feature>
<gene>
    <name evidence="2" type="ORF">METZ01_LOCUS211268</name>
</gene>
<dbReference type="SUPFAM" id="SSF55298">
    <property type="entry name" value="YjgF-like"/>
    <property type="match status" value="1"/>
</dbReference>
<dbReference type="PANTHER" id="PTHR43760">
    <property type="entry name" value="ENDORIBONUCLEASE-RELATED"/>
    <property type="match status" value="1"/>
</dbReference>
<dbReference type="InterPro" id="IPR013813">
    <property type="entry name" value="Endoribo_LPSP/chorism_mut-like"/>
</dbReference>
<proteinExistence type="predicted"/>
<evidence type="ECO:0000313" key="2">
    <source>
        <dbReference type="EMBL" id="SVB58414.1"/>
    </source>
</evidence>